<dbReference type="CDD" id="cd02440">
    <property type="entry name" value="AdoMet_MTases"/>
    <property type="match status" value="1"/>
</dbReference>
<dbReference type="AlphaFoldDB" id="A0A930YH41"/>
<evidence type="ECO:0000259" key="1">
    <source>
        <dbReference type="Pfam" id="PF13847"/>
    </source>
</evidence>
<dbReference type="EMBL" id="JADKPO010000002">
    <property type="protein sequence ID" value="MBF4766692.1"/>
    <property type="molecule type" value="Genomic_DNA"/>
</dbReference>
<name>A0A930YH41_9ACTN</name>
<dbReference type="Proteomes" id="UP000660668">
    <property type="component" value="Unassembled WGS sequence"/>
</dbReference>
<dbReference type="SUPFAM" id="SSF53335">
    <property type="entry name" value="S-adenosyl-L-methionine-dependent methyltransferases"/>
    <property type="match status" value="1"/>
</dbReference>
<dbReference type="PANTHER" id="PTHR43464:SF23">
    <property type="entry name" value="JUVENILE HORMONE ACID O-METHYLTRANSFERASE"/>
    <property type="match status" value="1"/>
</dbReference>
<organism evidence="2 3">
    <name type="scientific">Nocardioides agariphilus</name>
    <dbReference type="NCBI Taxonomy" id="433664"/>
    <lineage>
        <taxon>Bacteria</taxon>
        <taxon>Bacillati</taxon>
        <taxon>Actinomycetota</taxon>
        <taxon>Actinomycetes</taxon>
        <taxon>Propionibacteriales</taxon>
        <taxon>Nocardioidaceae</taxon>
        <taxon>Nocardioides</taxon>
    </lineage>
</organism>
<sequence length="268" mass="28792">MDDQHFYMIRGGVEGRERLRMVARVMRPGTLALIERAGVGAGLRCLDVGSGGGEVTFDLAAAVGPTGSVVGIDVDPVKVELAAADAEAAGVGNVEFRVADLVDGLGEAEYDVVYARFVLWTLSDPTSALRDMVRALRPGGRLFVEDIDFAASLCSPTSADFQRSVEVFLETARRMGVDANFGRRVPETVLAAGLVDVQTNIVQPGGLEGEAKVLHPLSFENIKAMVVHHDVATADEVDRIVDALYDLARDPTTYMLCPRIVQAYGDKR</sequence>
<dbReference type="Pfam" id="PF13847">
    <property type="entry name" value="Methyltransf_31"/>
    <property type="match status" value="1"/>
</dbReference>
<comment type="caution">
    <text evidence="2">The sequence shown here is derived from an EMBL/GenBank/DDBJ whole genome shotgun (WGS) entry which is preliminary data.</text>
</comment>
<proteinExistence type="predicted"/>
<evidence type="ECO:0000313" key="2">
    <source>
        <dbReference type="EMBL" id="MBF4766692.1"/>
    </source>
</evidence>
<dbReference type="GO" id="GO:0010420">
    <property type="term" value="F:polyprenyldihydroxybenzoate methyltransferase activity"/>
    <property type="evidence" value="ECO:0007669"/>
    <property type="project" value="TreeGrafter"/>
</dbReference>
<protein>
    <submittedName>
        <fullName evidence="2">Class I SAM-dependent methyltransferase</fullName>
    </submittedName>
</protein>
<dbReference type="RefSeq" id="WP_194694839.1">
    <property type="nucleotide sequence ID" value="NZ_JADKPO010000002.1"/>
</dbReference>
<keyword evidence="2" id="KW-0489">Methyltransferase</keyword>
<reference evidence="2" key="1">
    <citation type="submission" date="2020-11" db="EMBL/GenBank/DDBJ databases">
        <title>Nocardioides cynanchi sp. nov., isolated from soil of rhizosphere of Cynanchum wilfordii.</title>
        <authorList>
            <person name="Lee J.-S."/>
            <person name="Suh M.K."/>
            <person name="Kim J.-S."/>
        </authorList>
    </citation>
    <scope>NUCLEOTIDE SEQUENCE</scope>
    <source>
        <strain evidence="2">KCTC 19276</strain>
    </source>
</reference>
<accession>A0A930YH41</accession>
<gene>
    <name evidence="2" type="ORF">ISU10_02790</name>
</gene>
<keyword evidence="3" id="KW-1185">Reference proteome</keyword>
<dbReference type="GO" id="GO:0032259">
    <property type="term" value="P:methylation"/>
    <property type="evidence" value="ECO:0007669"/>
    <property type="project" value="UniProtKB-KW"/>
</dbReference>
<dbReference type="InterPro" id="IPR025714">
    <property type="entry name" value="Methyltranfer_dom"/>
</dbReference>
<dbReference type="InterPro" id="IPR029063">
    <property type="entry name" value="SAM-dependent_MTases_sf"/>
</dbReference>
<dbReference type="Gene3D" id="3.40.50.150">
    <property type="entry name" value="Vaccinia Virus protein VP39"/>
    <property type="match status" value="1"/>
</dbReference>
<feature type="domain" description="Methyltransferase" evidence="1">
    <location>
        <begin position="42"/>
        <end position="154"/>
    </location>
</feature>
<dbReference type="PANTHER" id="PTHR43464">
    <property type="entry name" value="METHYLTRANSFERASE"/>
    <property type="match status" value="1"/>
</dbReference>
<keyword evidence="2" id="KW-0808">Transferase</keyword>
<evidence type="ECO:0000313" key="3">
    <source>
        <dbReference type="Proteomes" id="UP000660668"/>
    </source>
</evidence>